<keyword evidence="1" id="KW-0812">Transmembrane</keyword>
<organism evidence="2 3">
    <name type="scientific">Clostridium subterminale</name>
    <dbReference type="NCBI Taxonomy" id="1550"/>
    <lineage>
        <taxon>Bacteria</taxon>
        <taxon>Bacillati</taxon>
        <taxon>Bacillota</taxon>
        <taxon>Clostridia</taxon>
        <taxon>Eubacteriales</taxon>
        <taxon>Clostridiaceae</taxon>
        <taxon>Clostridium</taxon>
    </lineage>
</organism>
<evidence type="ECO:0000256" key="1">
    <source>
        <dbReference type="SAM" id="Phobius"/>
    </source>
</evidence>
<comment type="caution">
    <text evidence="2">The sequence shown here is derived from an EMBL/GenBank/DDBJ whole genome shotgun (WGS) entry which is preliminary data.</text>
</comment>
<keyword evidence="1" id="KW-1133">Transmembrane helix</keyword>
<evidence type="ECO:0000313" key="2">
    <source>
        <dbReference type="EMBL" id="GAA0778930.1"/>
    </source>
</evidence>
<evidence type="ECO:0008006" key="4">
    <source>
        <dbReference type="Google" id="ProtNLM"/>
    </source>
</evidence>
<dbReference type="Proteomes" id="UP001501047">
    <property type="component" value="Unassembled WGS sequence"/>
</dbReference>
<dbReference type="EMBL" id="BAAACI010000011">
    <property type="protein sequence ID" value="GAA0778930.1"/>
    <property type="molecule type" value="Genomic_DNA"/>
</dbReference>
<gene>
    <name evidence="2" type="ORF">GCM10008908_36610</name>
</gene>
<sequence>MIIKELKKKAITISFYLIVIGCMIAILGFGLSGFDLSKFEKGDTYKWYRTINY</sequence>
<keyword evidence="1" id="KW-0472">Membrane</keyword>
<accession>A0ABP3W743</accession>
<keyword evidence="3" id="KW-1185">Reference proteome</keyword>
<protein>
    <recommendedName>
        <fullName evidence="4">ABC transporter permease</fullName>
    </recommendedName>
</protein>
<dbReference type="PROSITE" id="PS51257">
    <property type="entry name" value="PROKAR_LIPOPROTEIN"/>
    <property type="match status" value="1"/>
</dbReference>
<proteinExistence type="predicted"/>
<evidence type="ECO:0000313" key="3">
    <source>
        <dbReference type="Proteomes" id="UP001501047"/>
    </source>
</evidence>
<feature type="transmembrane region" description="Helical" evidence="1">
    <location>
        <begin position="12"/>
        <end position="34"/>
    </location>
</feature>
<name>A0ABP3W743_CLOSU</name>
<reference evidence="3" key="1">
    <citation type="journal article" date="2019" name="Int. J. Syst. Evol. Microbiol.">
        <title>The Global Catalogue of Microorganisms (GCM) 10K type strain sequencing project: providing services to taxonomists for standard genome sequencing and annotation.</title>
        <authorList>
            <consortium name="The Broad Institute Genomics Platform"/>
            <consortium name="The Broad Institute Genome Sequencing Center for Infectious Disease"/>
            <person name="Wu L."/>
            <person name="Ma J."/>
        </authorList>
    </citation>
    <scope>NUCLEOTIDE SEQUENCE [LARGE SCALE GENOMIC DNA]</scope>
    <source>
        <strain evidence="3">JCM 1417</strain>
    </source>
</reference>